<dbReference type="AlphaFoldDB" id="A0A9K3K978"/>
<gene>
    <name evidence="1" type="ORF">IV203_006339</name>
    <name evidence="2" type="ORF">IV203_037306</name>
</gene>
<sequence length="85" mass="9457">MIRQALSKLLLPNLERDLNNAVRSELSSAHEMANCFLSSTSVYAYLPTTSRAATVGRGTMRVQQGPVKYTKVDYSYKTPNVGLFQ</sequence>
<dbReference type="Proteomes" id="UP000693970">
    <property type="component" value="Unassembled WGS sequence"/>
</dbReference>
<proteinExistence type="predicted"/>
<dbReference type="EMBL" id="JAGRRH010000051">
    <property type="protein sequence ID" value="KAG7338703.1"/>
    <property type="molecule type" value="Genomic_DNA"/>
</dbReference>
<dbReference type="EMBL" id="JAGRRH010000009">
    <property type="protein sequence ID" value="KAG7364104.1"/>
    <property type="molecule type" value="Genomic_DNA"/>
</dbReference>
<name>A0A9K3K978_9STRA</name>
<reference evidence="1" key="2">
    <citation type="submission" date="2021-04" db="EMBL/GenBank/DDBJ databases">
        <authorList>
            <person name="Podell S."/>
        </authorList>
    </citation>
    <scope>NUCLEOTIDE SEQUENCE</scope>
    <source>
        <strain evidence="1">Hildebrandi</strain>
    </source>
</reference>
<reference evidence="1" key="1">
    <citation type="journal article" date="2021" name="Sci. Rep.">
        <title>Diploid genomic architecture of Nitzschia inconspicua, an elite biomass production diatom.</title>
        <authorList>
            <person name="Oliver A."/>
            <person name="Podell S."/>
            <person name="Pinowska A."/>
            <person name="Traller J.C."/>
            <person name="Smith S.R."/>
            <person name="McClure R."/>
            <person name="Beliaev A."/>
            <person name="Bohutskyi P."/>
            <person name="Hill E.A."/>
            <person name="Rabines A."/>
            <person name="Zheng H."/>
            <person name="Allen L.Z."/>
            <person name="Kuo A."/>
            <person name="Grigoriev I.V."/>
            <person name="Allen A.E."/>
            <person name="Hazlebeck D."/>
            <person name="Allen E.E."/>
        </authorList>
    </citation>
    <scope>NUCLEOTIDE SEQUENCE</scope>
    <source>
        <strain evidence="1">Hildebrandi</strain>
    </source>
</reference>
<evidence type="ECO:0000313" key="2">
    <source>
        <dbReference type="EMBL" id="KAG7364104.1"/>
    </source>
</evidence>
<evidence type="ECO:0000313" key="3">
    <source>
        <dbReference type="Proteomes" id="UP000693970"/>
    </source>
</evidence>
<protein>
    <submittedName>
        <fullName evidence="1">Uncharacterized protein</fullName>
    </submittedName>
</protein>
<accession>A0A9K3K978</accession>
<keyword evidence="3" id="KW-1185">Reference proteome</keyword>
<evidence type="ECO:0000313" key="1">
    <source>
        <dbReference type="EMBL" id="KAG7338703.1"/>
    </source>
</evidence>
<organism evidence="1 3">
    <name type="scientific">Nitzschia inconspicua</name>
    <dbReference type="NCBI Taxonomy" id="303405"/>
    <lineage>
        <taxon>Eukaryota</taxon>
        <taxon>Sar</taxon>
        <taxon>Stramenopiles</taxon>
        <taxon>Ochrophyta</taxon>
        <taxon>Bacillariophyta</taxon>
        <taxon>Bacillariophyceae</taxon>
        <taxon>Bacillariophycidae</taxon>
        <taxon>Bacillariales</taxon>
        <taxon>Bacillariaceae</taxon>
        <taxon>Nitzschia</taxon>
    </lineage>
</organism>
<comment type="caution">
    <text evidence="1">The sequence shown here is derived from an EMBL/GenBank/DDBJ whole genome shotgun (WGS) entry which is preliminary data.</text>
</comment>